<name>A0A1P8V069_9RHOB</name>
<evidence type="ECO:0000313" key="2">
    <source>
        <dbReference type="Proteomes" id="UP000187059"/>
    </source>
</evidence>
<dbReference type="EMBL" id="CP015093">
    <property type="protein sequence ID" value="APZ55043.1"/>
    <property type="molecule type" value="Genomic_DNA"/>
</dbReference>
<reference evidence="1 2" key="1">
    <citation type="submission" date="2016-04" db="EMBL/GenBank/DDBJ databases">
        <title>Deep-sea bacteria in the southern Pacific.</title>
        <authorList>
            <person name="Tang K."/>
        </authorList>
    </citation>
    <scope>NUCLEOTIDE SEQUENCE [LARGE SCALE GENOMIC DNA]</scope>
    <source>
        <strain evidence="1 2">JLT2014</strain>
    </source>
</reference>
<evidence type="ECO:0000313" key="1">
    <source>
        <dbReference type="EMBL" id="APZ55043.1"/>
    </source>
</evidence>
<protein>
    <recommendedName>
        <fullName evidence="3">Repeat domain-containing protein</fullName>
    </recommendedName>
</protein>
<dbReference type="RefSeq" id="WP_335743516.1">
    <property type="nucleotide sequence ID" value="NZ_CP015093.1"/>
</dbReference>
<dbReference type="AlphaFoldDB" id="A0A1P8V069"/>
<evidence type="ECO:0008006" key="3">
    <source>
        <dbReference type="Google" id="ProtNLM"/>
    </source>
</evidence>
<dbReference type="KEGG" id="paby:Ga0080574_TMP4709"/>
<keyword evidence="2" id="KW-1185">Reference proteome</keyword>
<dbReference type="STRING" id="1250539.Ga0080574_TMP4709"/>
<gene>
    <name evidence="1" type="ORF">Ga0080574_TMP4709</name>
</gene>
<accession>A0A1P8V069</accession>
<proteinExistence type="predicted"/>
<dbReference type="Proteomes" id="UP000187059">
    <property type="component" value="Chromosome"/>
</dbReference>
<sequence>MEWGALRLRLSEEGAQRDVVIRLPQSRVFEDVAPRLVDLGGSMAAMVVESDLSRGARLALYTGDGLLAAAPFIGQRNRWLAPVGAGDLDGDGRIELAYIDRPHLAKTLRVWRYVPGSAELRAVAARRGLTNHRIGWGYIEGGLRDCGQGLEMITADAVWGRLMASRLSGGKIESRALGPYGEAALRAAMDCR</sequence>
<organism evidence="1 2">
    <name type="scientific">Salipiger abyssi</name>
    <dbReference type="NCBI Taxonomy" id="1250539"/>
    <lineage>
        <taxon>Bacteria</taxon>
        <taxon>Pseudomonadati</taxon>
        <taxon>Pseudomonadota</taxon>
        <taxon>Alphaproteobacteria</taxon>
        <taxon>Rhodobacterales</taxon>
        <taxon>Roseobacteraceae</taxon>
        <taxon>Salipiger</taxon>
    </lineage>
</organism>